<gene>
    <name evidence="1" type="ORF">AVDCRST_MAG48-291</name>
</gene>
<dbReference type="Gene3D" id="3.30.2090.10">
    <property type="entry name" value="Multidrug efflux transporter AcrB TolC docking domain, DN and DC subdomains"/>
    <property type="match status" value="1"/>
</dbReference>
<dbReference type="InterPro" id="IPR027463">
    <property type="entry name" value="AcrB_DN_DC_subdom"/>
</dbReference>
<dbReference type="Pfam" id="PF00873">
    <property type="entry name" value="ACR_tran"/>
    <property type="match status" value="1"/>
</dbReference>
<dbReference type="AlphaFoldDB" id="A0A6J4JUY6"/>
<organism evidence="1">
    <name type="scientific">uncultured Friedmanniella sp</name>
    <dbReference type="NCBI Taxonomy" id="335381"/>
    <lineage>
        <taxon>Bacteria</taxon>
        <taxon>Bacillati</taxon>
        <taxon>Actinomycetota</taxon>
        <taxon>Actinomycetes</taxon>
        <taxon>Propionibacteriales</taxon>
        <taxon>Nocardioidaceae</taxon>
        <taxon>Friedmanniella</taxon>
        <taxon>environmental samples</taxon>
    </lineage>
</organism>
<dbReference type="Gene3D" id="3.30.70.1320">
    <property type="entry name" value="Multidrug efflux transporter AcrB pore domain like"/>
    <property type="match status" value="1"/>
</dbReference>
<accession>A0A6J4JUY6</accession>
<evidence type="ECO:0000313" key="1">
    <source>
        <dbReference type="EMBL" id="CAA9288009.1"/>
    </source>
</evidence>
<dbReference type="EMBL" id="CADCTS010000043">
    <property type="protein sequence ID" value="CAA9288009.1"/>
    <property type="molecule type" value="Genomic_DNA"/>
</dbReference>
<dbReference type="GO" id="GO:0005886">
    <property type="term" value="C:plasma membrane"/>
    <property type="evidence" value="ECO:0007669"/>
    <property type="project" value="TreeGrafter"/>
</dbReference>
<dbReference type="Gene3D" id="3.30.70.1430">
    <property type="entry name" value="Multidrug efflux transporter AcrB pore domain"/>
    <property type="match status" value="1"/>
</dbReference>
<proteinExistence type="predicted"/>
<dbReference type="SUPFAM" id="SSF82714">
    <property type="entry name" value="Multidrug efflux transporter AcrB TolC docking domain, DN and DC subdomains"/>
    <property type="match status" value="1"/>
</dbReference>
<dbReference type="PANTHER" id="PTHR32063:SF0">
    <property type="entry name" value="SWARMING MOTILITY PROTEIN SWRC"/>
    <property type="match status" value="1"/>
</dbReference>
<dbReference type="InterPro" id="IPR001036">
    <property type="entry name" value="Acrflvin-R"/>
</dbReference>
<sequence>MTSLTKLSLANRMLVGLVSVAIVVFGVLAAASLRQELLPSTQIPTALVTATYPGTSPETVAKDVAEPIEQAISSVKGVTSVRSVSANGFATLTVEWDYGLDDDETVTAIRTAAEGVPTLPDDTEVTVQAGSTDDIPVLVLAVASDADLAELNRTTSDIAVPQLSEVDGVRQVQVSGQDTTELAVTLKPAELRERDLTAAAVTQLVRAQALVVPAGTSYDEDTELAIEVGSAPGSAKSVANWPIATADGPVPLKSLATVAVRSVESTTVARQDGRPALSLTVLKESDADAVEISHAVEDLLPDLQRSMGSGTTFSTVFDQAPSIEQSIHDLAVEGG</sequence>
<name>A0A6J4JUY6_9ACTN</name>
<protein>
    <submittedName>
        <fullName evidence="1">RND multidrug efflux transporter Acriflavin resistance protein</fullName>
    </submittedName>
</protein>
<dbReference type="SUPFAM" id="SSF82693">
    <property type="entry name" value="Multidrug efflux transporter AcrB pore domain, PN1, PN2, PC1 and PC2 subdomains"/>
    <property type="match status" value="2"/>
</dbReference>
<feature type="non-terminal residue" evidence="1">
    <location>
        <position position="335"/>
    </location>
</feature>
<dbReference type="PANTHER" id="PTHR32063">
    <property type="match status" value="1"/>
</dbReference>
<reference evidence="1" key="1">
    <citation type="submission" date="2020-02" db="EMBL/GenBank/DDBJ databases">
        <authorList>
            <person name="Meier V. D."/>
        </authorList>
    </citation>
    <scope>NUCLEOTIDE SEQUENCE</scope>
    <source>
        <strain evidence="1">AVDCRST_MAG48</strain>
    </source>
</reference>
<dbReference type="GO" id="GO:0042910">
    <property type="term" value="F:xenobiotic transmembrane transporter activity"/>
    <property type="evidence" value="ECO:0007669"/>
    <property type="project" value="TreeGrafter"/>
</dbReference>
<dbReference type="Gene3D" id="1.20.1640.10">
    <property type="entry name" value="Multidrug efflux transporter AcrB transmembrane domain"/>
    <property type="match status" value="1"/>
</dbReference>